<comment type="similarity">
    <text evidence="1 2">Belongs to the outer membrane factor (OMF) (TC 1.B.17) family.</text>
</comment>
<feature type="signal peptide" evidence="2">
    <location>
        <begin position="1"/>
        <end position="22"/>
    </location>
</feature>
<organism evidence="3 4">
    <name type="scientific">Aquisalinus flavus</name>
    <dbReference type="NCBI Taxonomy" id="1526572"/>
    <lineage>
        <taxon>Bacteria</taxon>
        <taxon>Pseudomonadati</taxon>
        <taxon>Pseudomonadota</taxon>
        <taxon>Alphaproteobacteria</taxon>
        <taxon>Parvularculales</taxon>
        <taxon>Parvularculaceae</taxon>
        <taxon>Aquisalinus</taxon>
    </lineage>
</organism>
<keyword evidence="2" id="KW-0812">Transmembrane</keyword>
<keyword evidence="2" id="KW-1134">Transmembrane beta strand</keyword>
<dbReference type="InterPro" id="IPR003423">
    <property type="entry name" value="OMP_efflux"/>
</dbReference>
<dbReference type="PANTHER" id="PTHR30203:SF32">
    <property type="entry name" value="CATION EFFLUX SYSTEM PROTEIN CUSC"/>
    <property type="match status" value="1"/>
</dbReference>
<gene>
    <name evidence="3" type="primary">cusC</name>
    <name evidence="3" type="ORF">GCM10011342_03950</name>
</gene>
<dbReference type="RefSeq" id="WP_188159614.1">
    <property type="nucleotide sequence ID" value="NZ_BMGH01000001.1"/>
</dbReference>
<dbReference type="EMBL" id="BMGH01000001">
    <property type="protein sequence ID" value="GGC98224.1"/>
    <property type="molecule type" value="Genomic_DNA"/>
</dbReference>
<dbReference type="GO" id="GO:0015562">
    <property type="term" value="F:efflux transmembrane transporter activity"/>
    <property type="evidence" value="ECO:0007669"/>
    <property type="project" value="InterPro"/>
</dbReference>
<accession>A0A8J2Y4N4</accession>
<name>A0A8J2Y4N4_9PROT</name>
<protein>
    <submittedName>
        <fullName evidence="3">AdeC/adeK/oprM family multidrug efflux complex outer membrane factor</fullName>
    </submittedName>
</protein>
<proteinExistence type="inferred from homology"/>
<keyword evidence="2" id="KW-0564">Palmitate</keyword>
<dbReference type="PROSITE" id="PS51257">
    <property type="entry name" value="PROKAR_LIPOPROTEIN"/>
    <property type="match status" value="1"/>
</dbReference>
<feature type="chain" id="PRO_5035337733" evidence="2">
    <location>
        <begin position="23"/>
        <end position="472"/>
    </location>
</feature>
<evidence type="ECO:0000256" key="2">
    <source>
        <dbReference type="RuleBase" id="RU362097"/>
    </source>
</evidence>
<keyword evidence="2" id="KW-0449">Lipoprotein</keyword>
<dbReference type="Gene3D" id="2.20.200.10">
    <property type="entry name" value="Outer membrane efflux proteins (OEP)"/>
    <property type="match status" value="1"/>
</dbReference>
<comment type="subcellular location">
    <subcellularLocation>
        <location evidence="2">Cell membrane</location>
        <topology evidence="2">Lipid-anchor</topology>
    </subcellularLocation>
</comment>
<dbReference type="PANTHER" id="PTHR30203">
    <property type="entry name" value="OUTER MEMBRANE CATION EFFLUX PROTEIN"/>
    <property type="match status" value="1"/>
</dbReference>
<reference evidence="3" key="2">
    <citation type="submission" date="2020-09" db="EMBL/GenBank/DDBJ databases">
        <authorList>
            <person name="Sun Q."/>
            <person name="Zhou Y."/>
        </authorList>
    </citation>
    <scope>NUCLEOTIDE SEQUENCE</scope>
    <source>
        <strain evidence="3">CGMCC 1.12921</strain>
    </source>
</reference>
<dbReference type="GO" id="GO:0005886">
    <property type="term" value="C:plasma membrane"/>
    <property type="evidence" value="ECO:0007669"/>
    <property type="project" value="UniProtKB-SubCell"/>
</dbReference>
<reference evidence="3" key="1">
    <citation type="journal article" date="2014" name="Int. J. Syst. Evol. Microbiol.">
        <title>Complete genome sequence of Corynebacterium casei LMG S-19264T (=DSM 44701T), isolated from a smear-ripened cheese.</title>
        <authorList>
            <consortium name="US DOE Joint Genome Institute (JGI-PGF)"/>
            <person name="Walter F."/>
            <person name="Albersmeier A."/>
            <person name="Kalinowski J."/>
            <person name="Ruckert C."/>
        </authorList>
    </citation>
    <scope>NUCLEOTIDE SEQUENCE</scope>
    <source>
        <strain evidence="3">CGMCC 1.12921</strain>
    </source>
</reference>
<evidence type="ECO:0000313" key="4">
    <source>
        <dbReference type="Proteomes" id="UP000613582"/>
    </source>
</evidence>
<dbReference type="Gene3D" id="1.20.1600.10">
    <property type="entry name" value="Outer membrane efflux proteins (OEP)"/>
    <property type="match status" value="1"/>
</dbReference>
<keyword evidence="4" id="KW-1185">Reference proteome</keyword>
<dbReference type="SUPFAM" id="SSF56954">
    <property type="entry name" value="Outer membrane efflux proteins (OEP)"/>
    <property type="match status" value="1"/>
</dbReference>
<dbReference type="InterPro" id="IPR010131">
    <property type="entry name" value="MdtP/NodT-like"/>
</dbReference>
<sequence length="472" mass="49874">MNKILALAAVSAIALSGCVSLAPDYERPDAPVPASLPVGETGAAPQGSLAIAGAEWRTVFTDPALQDVIETALVNNRDLRVATLNVQAARARYGITGAARYPSLSASASATEREVFDDGGSAQDPSIAFQQVDQASAQLATTAYELDLFGRVNSLNQQALQQYFAAEENRRNAELTLISTVANAWISLATNERLLALAIDTADAQEESLELTQQLFDAGAANELDYSRALGSVETSRADIARFEALVAQARNALVLLTGAPVPETVMDEAALLPAPVNTDLAVTRSSDVLLARPDVLAAERTLEAANANIGAARAAFFPRITLTGSAGYASTELDGLFSDGTGVWSFTPSVSVPIFTGGANRANLKLATAQRDIALARYEQAIQSAFRETADALAVSQTIDRRIASLEKFVSANERALELSELRLREGIDSYLSVLDAQRTVYQARQALIAAQQERAANAVALYLALGGTGQ</sequence>
<dbReference type="Proteomes" id="UP000613582">
    <property type="component" value="Unassembled WGS sequence"/>
</dbReference>
<dbReference type="AlphaFoldDB" id="A0A8J2Y4N4"/>
<keyword evidence="2" id="KW-0472">Membrane</keyword>
<evidence type="ECO:0000256" key="1">
    <source>
        <dbReference type="ARBA" id="ARBA00007613"/>
    </source>
</evidence>
<keyword evidence="2" id="KW-0732">Signal</keyword>
<evidence type="ECO:0000313" key="3">
    <source>
        <dbReference type="EMBL" id="GGC98224.1"/>
    </source>
</evidence>
<dbReference type="NCBIfam" id="TIGR01845">
    <property type="entry name" value="outer_NodT"/>
    <property type="match status" value="1"/>
</dbReference>
<dbReference type="Pfam" id="PF02321">
    <property type="entry name" value="OEP"/>
    <property type="match status" value="2"/>
</dbReference>
<comment type="caution">
    <text evidence="3">The sequence shown here is derived from an EMBL/GenBank/DDBJ whole genome shotgun (WGS) entry which is preliminary data.</text>
</comment>